<dbReference type="SUPFAM" id="SSF55729">
    <property type="entry name" value="Acyl-CoA N-acyltransferases (Nat)"/>
    <property type="match status" value="1"/>
</dbReference>
<evidence type="ECO:0000313" key="3">
    <source>
        <dbReference type="EMBL" id="KAB2586814.1"/>
    </source>
</evidence>
<dbReference type="Gene3D" id="3.40.630.30">
    <property type="match status" value="1"/>
</dbReference>
<dbReference type="GO" id="GO:0016747">
    <property type="term" value="F:acyltransferase activity, transferring groups other than amino-acyl groups"/>
    <property type="evidence" value="ECO:0007669"/>
    <property type="project" value="InterPro"/>
</dbReference>
<dbReference type="InterPro" id="IPR013653">
    <property type="entry name" value="GCN5-like_dom"/>
</dbReference>
<accession>A0A0C3A8E9</accession>
<sequence>MTTEATLASFVETVDTDVDIHPLDDPVRQGLRGHHAQFARWAGRVARYDPTVAPFVGHPPELDAEDWENLRTLVGPGGTVGLRGFDHQPPEGWRVVDQFGSVQMDGSALEVSVDPSVELLGRGDVPEILALIERTKPGPFLPRTVEMGSYYGIRVDGRLVAMAGERLHPPGWTEISAVCTDSDFRGRGLGTTLISAVAAGIRERGELPFLHAVQSNTNAIRLYESLGFVLRKRSRLTAVQAPA</sequence>
<dbReference type="PANTHER" id="PTHR43420">
    <property type="entry name" value="ACETYLTRANSFERASE"/>
    <property type="match status" value="1"/>
</dbReference>
<dbReference type="CDD" id="cd04301">
    <property type="entry name" value="NAT_SF"/>
    <property type="match status" value="1"/>
</dbReference>
<dbReference type="InterPro" id="IPR016181">
    <property type="entry name" value="Acyl_CoA_acyltransferase"/>
</dbReference>
<evidence type="ECO:0000256" key="2">
    <source>
        <dbReference type="ARBA" id="ARBA00023315"/>
    </source>
</evidence>
<keyword evidence="2" id="KW-0012">Acyltransferase</keyword>
<dbReference type="PANTHER" id="PTHR43420:SF3">
    <property type="entry name" value="N-ACETYLTRANSFERASE DOMAIN-CONTAINING PROTEIN"/>
    <property type="match status" value="1"/>
</dbReference>
<protein>
    <submittedName>
        <fullName evidence="3">GNAT family N-acetyltransferase</fullName>
    </submittedName>
</protein>
<dbReference type="InterPro" id="IPR050680">
    <property type="entry name" value="YpeA/RimI_acetyltransf"/>
</dbReference>
<dbReference type="Pfam" id="PF08445">
    <property type="entry name" value="FR47"/>
    <property type="match status" value="1"/>
</dbReference>
<dbReference type="InterPro" id="IPR000182">
    <property type="entry name" value="GNAT_dom"/>
</dbReference>
<evidence type="ECO:0000313" key="4">
    <source>
        <dbReference type="Proteomes" id="UP000325576"/>
    </source>
</evidence>
<organism evidence="3 4">
    <name type="scientific">Rhodococcus erythropolis</name>
    <name type="common">Arthrobacter picolinophilus</name>
    <dbReference type="NCBI Taxonomy" id="1833"/>
    <lineage>
        <taxon>Bacteria</taxon>
        <taxon>Bacillati</taxon>
        <taxon>Actinomycetota</taxon>
        <taxon>Actinomycetes</taxon>
        <taxon>Mycobacteriales</taxon>
        <taxon>Nocardiaceae</taxon>
        <taxon>Rhodococcus</taxon>
        <taxon>Rhodococcus erythropolis group</taxon>
    </lineage>
</organism>
<dbReference type="EMBL" id="MRBO01000122">
    <property type="protein sequence ID" value="KAB2586814.1"/>
    <property type="molecule type" value="Genomic_DNA"/>
</dbReference>
<dbReference type="PROSITE" id="PS51186">
    <property type="entry name" value="GNAT"/>
    <property type="match status" value="1"/>
</dbReference>
<gene>
    <name evidence="3" type="ORF">BS297_03310</name>
</gene>
<reference evidence="3 4" key="1">
    <citation type="journal article" date="2017" name="Poromechanics V (2013)">
        <title>Genomic Characterization of the Arsenic-Tolerant Actinobacterium, &lt;i&gt;Rhodococcus erythropolis&lt;/i&gt; S43.</title>
        <authorList>
            <person name="Retamal-Morales G."/>
            <person name="Mehnert M."/>
            <person name="Schwabe R."/>
            <person name="Tischler D."/>
            <person name="Schloemann M."/>
            <person name="Levican G.J."/>
        </authorList>
    </citation>
    <scope>NUCLEOTIDE SEQUENCE [LARGE SCALE GENOMIC DNA]</scope>
    <source>
        <strain evidence="3 4">S43</strain>
    </source>
</reference>
<keyword evidence="1 3" id="KW-0808">Transferase</keyword>
<comment type="caution">
    <text evidence="3">The sequence shown here is derived from an EMBL/GenBank/DDBJ whole genome shotgun (WGS) entry which is preliminary data.</text>
</comment>
<name>A0A0C3A8E9_RHOER</name>
<evidence type="ECO:0000256" key="1">
    <source>
        <dbReference type="ARBA" id="ARBA00022679"/>
    </source>
</evidence>
<dbReference type="AlphaFoldDB" id="A0A0C3A8E9"/>
<dbReference type="Proteomes" id="UP000325576">
    <property type="component" value="Unassembled WGS sequence"/>
</dbReference>
<proteinExistence type="predicted"/>